<evidence type="ECO:0000313" key="1">
    <source>
        <dbReference type="EMBL" id="KAJ7683681.1"/>
    </source>
</evidence>
<organism evidence="1 2">
    <name type="scientific">Mycena rosella</name>
    <name type="common">Pink bonnet</name>
    <name type="synonym">Agaricus rosellus</name>
    <dbReference type="NCBI Taxonomy" id="1033263"/>
    <lineage>
        <taxon>Eukaryota</taxon>
        <taxon>Fungi</taxon>
        <taxon>Dikarya</taxon>
        <taxon>Basidiomycota</taxon>
        <taxon>Agaricomycotina</taxon>
        <taxon>Agaricomycetes</taxon>
        <taxon>Agaricomycetidae</taxon>
        <taxon>Agaricales</taxon>
        <taxon>Marasmiineae</taxon>
        <taxon>Mycenaceae</taxon>
        <taxon>Mycena</taxon>
    </lineage>
</organism>
<reference evidence="1" key="1">
    <citation type="submission" date="2023-03" db="EMBL/GenBank/DDBJ databases">
        <title>Massive genome expansion in bonnet fungi (Mycena s.s.) driven by repeated elements and novel gene families across ecological guilds.</title>
        <authorList>
            <consortium name="Lawrence Berkeley National Laboratory"/>
            <person name="Harder C.B."/>
            <person name="Miyauchi S."/>
            <person name="Viragh M."/>
            <person name="Kuo A."/>
            <person name="Thoen E."/>
            <person name="Andreopoulos B."/>
            <person name="Lu D."/>
            <person name="Skrede I."/>
            <person name="Drula E."/>
            <person name="Henrissat B."/>
            <person name="Morin E."/>
            <person name="Kohler A."/>
            <person name="Barry K."/>
            <person name="LaButti K."/>
            <person name="Morin E."/>
            <person name="Salamov A."/>
            <person name="Lipzen A."/>
            <person name="Mereny Z."/>
            <person name="Hegedus B."/>
            <person name="Baldrian P."/>
            <person name="Stursova M."/>
            <person name="Weitz H."/>
            <person name="Taylor A."/>
            <person name="Grigoriev I.V."/>
            <person name="Nagy L.G."/>
            <person name="Martin F."/>
            <person name="Kauserud H."/>
        </authorList>
    </citation>
    <scope>NUCLEOTIDE SEQUENCE</scope>
    <source>
        <strain evidence="1">CBHHK067</strain>
    </source>
</reference>
<gene>
    <name evidence="1" type="ORF">B0H17DRAFT_1204979</name>
</gene>
<accession>A0AAD7D8G9</accession>
<dbReference type="Gene3D" id="1.10.8.60">
    <property type="match status" value="1"/>
</dbReference>
<protein>
    <submittedName>
        <fullName evidence="1">Uncharacterized protein</fullName>
    </submittedName>
</protein>
<dbReference type="Proteomes" id="UP001221757">
    <property type="component" value="Unassembled WGS sequence"/>
</dbReference>
<dbReference type="EMBL" id="JARKIE010000106">
    <property type="protein sequence ID" value="KAJ7683681.1"/>
    <property type="molecule type" value="Genomic_DNA"/>
</dbReference>
<comment type="caution">
    <text evidence="1">The sequence shown here is derived from an EMBL/GenBank/DDBJ whole genome shotgun (WGS) entry which is preliminary data.</text>
</comment>
<name>A0AAD7D8G9_MYCRO</name>
<keyword evidence="2" id="KW-1185">Reference proteome</keyword>
<dbReference type="AlphaFoldDB" id="A0AAD7D8G9"/>
<evidence type="ECO:0000313" key="2">
    <source>
        <dbReference type="Proteomes" id="UP001221757"/>
    </source>
</evidence>
<proteinExistence type="predicted"/>
<sequence>MDLPERAVTNRACAVDSQLQAIVETRLRSARDGRPADAQNVLDSDALPLPSKKASSISGDTRHILDICRFDRRMVVSRDVNEMTKQNRRTAASRLQLPPVIHQRVILVSLIASSARGDETDICTSFGSIVVRCLISINLRIPTPSELGPIPESLVASQALLMKGGAAALRKAEEDTKVVFNMEAPVHSPAFRCPAPHPKAEEPAMKKMDPVFVLTPPAEADEEREGEFGPLEMQQIESRKELEEARAAAAQTEGGRDSTDEPFLVVQKQADRPGTPESLLSTEYAESLNTRVDTLEISFDVLTKRVDSLWRMLENMRVEVHGMEGEVDALDSMRWRRRSVS</sequence>